<evidence type="ECO:0000313" key="2">
    <source>
        <dbReference type="EMBL" id="OMD49550.1"/>
    </source>
</evidence>
<evidence type="ECO:0008006" key="4">
    <source>
        <dbReference type="Google" id="ProtNLM"/>
    </source>
</evidence>
<dbReference type="Proteomes" id="UP000187412">
    <property type="component" value="Unassembled WGS sequence"/>
</dbReference>
<name>A0ABX3HHQ3_PAEBO</name>
<comment type="caution">
    <text evidence="2">The sequence shown here is derived from an EMBL/GenBank/DDBJ whole genome shotgun (WGS) entry which is preliminary data.</text>
</comment>
<keyword evidence="1" id="KW-0812">Transmembrane</keyword>
<dbReference type="RefSeq" id="WP_076110279.1">
    <property type="nucleotide sequence ID" value="NZ_MPTB01000009.1"/>
</dbReference>
<gene>
    <name evidence="2" type="ORF">BSK56_09365</name>
</gene>
<feature type="transmembrane region" description="Helical" evidence="1">
    <location>
        <begin position="231"/>
        <end position="251"/>
    </location>
</feature>
<evidence type="ECO:0000256" key="1">
    <source>
        <dbReference type="SAM" id="Phobius"/>
    </source>
</evidence>
<dbReference type="Pfam" id="PF06182">
    <property type="entry name" value="ABC2_membrane_6"/>
    <property type="match status" value="1"/>
</dbReference>
<sequence>MRYFRLIFTFMKAAFQNESAYRLNFVMNFLSAVLGLAGGIGGIYILYVNNEVLNGWTMPETLAVLGVYMLVQAVKNVVIGPSMNKLGGMDGEIESGTFDYTLLKPISTQYYISVREWSLWSILHIAVATGVILFAIDGMNSEITLLAAAQFLLALVISLGILYSVMLILSSVAFWYRGTYMLWIMEDILQAGRYPIGIYPRPLRLVLTWVLPVGFIVSVPAEALVQKAEPLMLAAGAVLMVILFTVATLFFNRSLHKYSSASS</sequence>
<evidence type="ECO:0000313" key="3">
    <source>
        <dbReference type="Proteomes" id="UP000187412"/>
    </source>
</evidence>
<reference evidence="2 3" key="1">
    <citation type="submission" date="2016-10" db="EMBL/GenBank/DDBJ databases">
        <title>Paenibacillus species isolates.</title>
        <authorList>
            <person name="Beno S.M."/>
        </authorList>
    </citation>
    <scope>NUCLEOTIDE SEQUENCE [LARGE SCALE GENOMIC DNA]</scope>
    <source>
        <strain evidence="2 3">FSL H7-0744</strain>
    </source>
</reference>
<dbReference type="PANTHER" id="PTHR36833:SF2">
    <property type="entry name" value="SLR0610 PROTEIN"/>
    <property type="match status" value="1"/>
</dbReference>
<dbReference type="EMBL" id="MPTB01000009">
    <property type="protein sequence ID" value="OMD49550.1"/>
    <property type="molecule type" value="Genomic_DNA"/>
</dbReference>
<feature type="transmembrane region" description="Helical" evidence="1">
    <location>
        <begin position="62"/>
        <end position="79"/>
    </location>
</feature>
<feature type="transmembrane region" description="Helical" evidence="1">
    <location>
        <begin position="117"/>
        <end position="136"/>
    </location>
</feature>
<keyword evidence="1" id="KW-1133">Transmembrane helix</keyword>
<accession>A0ABX3HHQ3</accession>
<feature type="transmembrane region" description="Helical" evidence="1">
    <location>
        <begin position="203"/>
        <end position="225"/>
    </location>
</feature>
<protein>
    <recommendedName>
        <fullName evidence="4">ABC transporter permease</fullName>
    </recommendedName>
</protein>
<organism evidence="2 3">
    <name type="scientific">Paenibacillus borealis</name>
    <dbReference type="NCBI Taxonomy" id="160799"/>
    <lineage>
        <taxon>Bacteria</taxon>
        <taxon>Bacillati</taxon>
        <taxon>Bacillota</taxon>
        <taxon>Bacilli</taxon>
        <taxon>Bacillales</taxon>
        <taxon>Paenibacillaceae</taxon>
        <taxon>Paenibacillus</taxon>
    </lineage>
</organism>
<feature type="transmembrane region" description="Helical" evidence="1">
    <location>
        <begin position="148"/>
        <end position="176"/>
    </location>
</feature>
<dbReference type="InterPro" id="IPR010390">
    <property type="entry name" value="ABC-2_transporter-like"/>
</dbReference>
<keyword evidence="1" id="KW-0472">Membrane</keyword>
<proteinExistence type="predicted"/>
<keyword evidence="3" id="KW-1185">Reference proteome</keyword>
<dbReference type="PANTHER" id="PTHR36833">
    <property type="entry name" value="SLR0610 PROTEIN-RELATED"/>
    <property type="match status" value="1"/>
</dbReference>
<feature type="transmembrane region" description="Helical" evidence="1">
    <location>
        <begin position="21"/>
        <end position="47"/>
    </location>
</feature>